<keyword evidence="2" id="KW-1185">Reference proteome</keyword>
<name>A0ABQ7HYK1_9MICR</name>
<accession>A0ABQ7HYK1</accession>
<protein>
    <submittedName>
        <fullName evidence="1">Uncharacterized protein</fullName>
    </submittedName>
</protein>
<proteinExistence type="predicted"/>
<dbReference type="Proteomes" id="UP001516464">
    <property type="component" value="Unassembled WGS sequence"/>
</dbReference>
<reference evidence="1 2" key="1">
    <citation type="submission" date="2019-01" db="EMBL/GenBank/DDBJ databases">
        <title>Genomes sequencing and comparative genomics of infectious freshwater microsporidia, Cucumispora dikerogammari and Thelohania contejeani.</title>
        <authorList>
            <person name="Cormier A."/>
            <person name="Giraud I."/>
            <person name="Wattier R."/>
            <person name="Teixeira M."/>
            <person name="Grandjean F."/>
            <person name="Rigaud T."/>
            <person name="Cordaux R."/>
        </authorList>
    </citation>
    <scope>NUCLEOTIDE SEQUENCE [LARGE SCALE GENOMIC DNA]</scope>
    <source>
        <strain evidence="1">T1</strain>
        <tissue evidence="1">Spores</tissue>
    </source>
</reference>
<sequence length="275" mass="32204">MSDSIILSGDSTVILDIPFSLDSETTEKNQKYLEDITTTSTKTETNLKSLDPLFYPFTIRFPILLKSFINVEFDILHHTLHSLESIEISTQDFTINMQVIEYPDIFKEGTYTTPITFVINRKKFLNKQRQKKNKSQLGKDIQKKYLYEYQIIKQINFIFIENSEDLLREIKTILKFYINEHVYIPKIKKTNEPYDHCQTVIQTIPGIGKKVGEAISNKFGCIGNLMKIINSRECEDLKEIMIQNDDKSSYRKLGDKQYKIIRDVFMNKNGEKILK</sequence>
<evidence type="ECO:0000313" key="2">
    <source>
        <dbReference type="Proteomes" id="UP001516464"/>
    </source>
</evidence>
<evidence type="ECO:0000313" key="1">
    <source>
        <dbReference type="EMBL" id="KAF7683263.1"/>
    </source>
</evidence>
<organism evidence="1 2">
    <name type="scientific">Astathelohania contejeani</name>
    <dbReference type="NCBI Taxonomy" id="164912"/>
    <lineage>
        <taxon>Eukaryota</taxon>
        <taxon>Fungi</taxon>
        <taxon>Fungi incertae sedis</taxon>
        <taxon>Microsporidia</taxon>
        <taxon>Astathelohaniidae</taxon>
        <taxon>Astathelohania</taxon>
    </lineage>
</organism>
<dbReference type="EMBL" id="SBIQ01000108">
    <property type="protein sequence ID" value="KAF7683263.1"/>
    <property type="molecule type" value="Genomic_DNA"/>
</dbReference>
<gene>
    <name evidence="1" type="ORF">TCON_1525</name>
</gene>
<comment type="caution">
    <text evidence="1">The sequence shown here is derived from an EMBL/GenBank/DDBJ whole genome shotgun (WGS) entry which is preliminary data.</text>
</comment>